<dbReference type="InterPro" id="IPR036812">
    <property type="entry name" value="NAD(P)_OxRdtase_dom_sf"/>
</dbReference>
<dbReference type="EMBL" id="JH597761">
    <property type="protein sequence ID" value="EHP71070.1"/>
    <property type="molecule type" value="Genomic_DNA"/>
</dbReference>
<gene>
    <name evidence="2" type="ORF">MetMK1DRAFT_00015740</name>
</gene>
<evidence type="ECO:0000313" key="3">
    <source>
        <dbReference type="Proteomes" id="UP000003980"/>
    </source>
</evidence>
<organism evidence="2 3">
    <name type="scientific">Metallosphaera yellowstonensis MK1</name>
    <dbReference type="NCBI Taxonomy" id="671065"/>
    <lineage>
        <taxon>Archaea</taxon>
        <taxon>Thermoproteota</taxon>
        <taxon>Thermoprotei</taxon>
        <taxon>Sulfolobales</taxon>
        <taxon>Sulfolobaceae</taxon>
        <taxon>Metallosphaera</taxon>
    </lineage>
</organism>
<feature type="domain" description="NADP-dependent oxidoreductase" evidence="1">
    <location>
        <begin position="10"/>
        <end position="265"/>
    </location>
</feature>
<dbReference type="RefSeq" id="WP_009072172.1">
    <property type="nucleotide sequence ID" value="NZ_JH597761.1"/>
</dbReference>
<dbReference type="Pfam" id="PF00248">
    <property type="entry name" value="Aldo_ket_red"/>
    <property type="match status" value="1"/>
</dbReference>
<name>H2C4X9_9CREN</name>
<protein>
    <submittedName>
        <fullName evidence="2">Aldo/keto reductase, diketogulonate reductase</fullName>
    </submittedName>
</protein>
<sequence>MELCEKKVSKVGFGTWKIGGGYWSADRTRDSHWLDLLKYVVEKGINLFDTAEMYGDGHAEELLGQALKGEDQDEFTVITKVWNNHLKYDDVIKAARASLRRLGLKYIDIYLIHWPSPSVPLRETMRAMEKLVDDGVVRCIGVSNFDTNLLEEVLSAVNRYKIEVNEMEYSILNRKIEKDLITLAQRNGVKIVAYSPLGRGEVSSLPILTEVAKKYGRTPVQVALNYVARKAIPIPKASTKPHVDDIAGTLDWDLTDEDYRYLASLPIG</sequence>
<dbReference type="CDD" id="cd19072">
    <property type="entry name" value="AKR_AKR3F1-like"/>
    <property type="match status" value="1"/>
</dbReference>
<proteinExistence type="predicted"/>
<dbReference type="GO" id="GO:0016491">
    <property type="term" value="F:oxidoreductase activity"/>
    <property type="evidence" value="ECO:0007669"/>
    <property type="project" value="InterPro"/>
</dbReference>
<dbReference type="STRING" id="671065.MetMK1DRAFT_00015740"/>
<dbReference type="PANTHER" id="PTHR43638:SF3">
    <property type="entry name" value="ALDEHYDE REDUCTASE"/>
    <property type="match status" value="1"/>
</dbReference>
<dbReference type="SUPFAM" id="SSF51430">
    <property type="entry name" value="NAD(P)-linked oxidoreductase"/>
    <property type="match status" value="1"/>
</dbReference>
<dbReference type="eggNOG" id="arCOG01619">
    <property type="taxonomic scope" value="Archaea"/>
</dbReference>
<accession>H2C4X9</accession>
<evidence type="ECO:0000259" key="1">
    <source>
        <dbReference type="Pfam" id="PF00248"/>
    </source>
</evidence>
<dbReference type="Gene3D" id="3.20.20.100">
    <property type="entry name" value="NADP-dependent oxidoreductase domain"/>
    <property type="match status" value="1"/>
</dbReference>
<dbReference type="PRINTS" id="PR00069">
    <property type="entry name" value="ALDKETRDTASE"/>
</dbReference>
<dbReference type="OrthoDB" id="275427at2157"/>
<reference evidence="2 3" key="1">
    <citation type="submission" date="2012-01" db="EMBL/GenBank/DDBJ databases">
        <title>Improved High-Quality Draft sequence of Metallosphaera yellowstonensis MK1.</title>
        <authorList>
            <consortium name="US DOE Joint Genome Institute"/>
            <person name="Lucas S."/>
            <person name="Han J."/>
            <person name="Cheng J.-F."/>
            <person name="Goodwin L."/>
            <person name="Pitluck S."/>
            <person name="Peters L."/>
            <person name="Teshima H."/>
            <person name="Detter J.C."/>
            <person name="Han C."/>
            <person name="Tapia R."/>
            <person name="Land M."/>
            <person name="Hauser L."/>
            <person name="Kyrpides N."/>
            <person name="Kozubal M."/>
            <person name="Macur R.E."/>
            <person name="Jay Z."/>
            <person name="Inskeep W."/>
            <person name="Woyke T."/>
        </authorList>
    </citation>
    <scope>NUCLEOTIDE SEQUENCE [LARGE SCALE GENOMIC DNA]</scope>
    <source>
        <strain evidence="2 3">MK1</strain>
    </source>
</reference>
<dbReference type="InterPro" id="IPR020471">
    <property type="entry name" value="AKR"/>
</dbReference>
<dbReference type="InterPro" id="IPR018170">
    <property type="entry name" value="Aldo/ket_reductase_CS"/>
</dbReference>
<keyword evidence="3" id="KW-1185">Reference proteome</keyword>
<dbReference type="PIRSF" id="PIRSF000097">
    <property type="entry name" value="AKR"/>
    <property type="match status" value="1"/>
</dbReference>
<dbReference type="Proteomes" id="UP000003980">
    <property type="component" value="Unassembled WGS sequence"/>
</dbReference>
<dbReference type="PROSITE" id="PS00062">
    <property type="entry name" value="ALDOKETO_REDUCTASE_2"/>
    <property type="match status" value="1"/>
</dbReference>
<dbReference type="HOGENOM" id="CLU_023205_2_3_2"/>
<dbReference type="AlphaFoldDB" id="H2C4X9"/>
<evidence type="ECO:0000313" key="2">
    <source>
        <dbReference type="EMBL" id="EHP71070.1"/>
    </source>
</evidence>
<dbReference type="InterPro" id="IPR023210">
    <property type="entry name" value="NADP_OxRdtase_dom"/>
</dbReference>
<dbReference type="PANTHER" id="PTHR43638">
    <property type="entry name" value="OXIDOREDUCTASE, ALDO/KETO REDUCTASE FAMILY PROTEIN"/>
    <property type="match status" value="1"/>
</dbReference>